<feature type="region of interest" description="Disordered" evidence="1">
    <location>
        <begin position="258"/>
        <end position="281"/>
    </location>
</feature>
<evidence type="ECO:0000313" key="3">
    <source>
        <dbReference type="Proteomes" id="UP000224634"/>
    </source>
</evidence>
<dbReference type="Proteomes" id="UP000224634">
    <property type="component" value="Unassembled WGS sequence"/>
</dbReference>
<dbReference type="OrthoDB" id="3945550at2759"/>
<gene>
    <name evidence="2" type="ORF">AJ80_07858</name>
</gene>
<dbReference type="EMBL" id="PDNA01000160">
    <property type="protein sequence ID" value="PGH08459.1"/>
    <property type="molecule type" value="Genomic_DNA"/>
</dbReference>
<sequence length="281" mass="32377">MATSPPTATYSQLETLPILVLDQLCEYLADCDYKRPSLFTFSLAMWNRNQLRQKLKRWNEILEIDRRFAHVCRVKIVGNIPLVEVHEQDNDVEVATYFDPEWLEKYTIKTDDDCFSKPSKLPTEFLRESPLLPSEEKQSQSTAWMPLAQFIERCSSLENFVHDCFDQVTTCILEALHQRHPNCRLHVYKFGLRSLYQWQDNPQDIDPDEYALATSPFLNSINSLFSGYGTDGKVEYNAEAVRHMAAAAPKLKSVRTAFRHAGDHSGDSPQQNNLTGVERIE</sequence>
<organism evidence="2 3">
    <name type="scientific">Polytolypa hystricis (strain UAMH7299)</name>
    <dbReference type="NCBI Taxonomy" id="1447883"/>
    <lineage>
        <taxon>Eukaryota</taxon>
        <taxon>Fungi</taxon>
        <taxon>Dikarya</taxon>
        <taxon>Ascomycota</taxon>
        <taxon>Pezizomycotina</taxon>
        <taxon>Eurotiomycetes</taxon>
        <taxon>Eurotiomycetidae</taxon>
        <taxon>Onygenales</taxon>
        <taxon>Onygenales incertae sedis</taxon>
        <taxon>Polytolypa</taxon>
    </lineage>
</organism>
<evidence type="ECO:0000313" key="2">
    <source>
        <dbReference type="EMBL" id="PGH08459.1"/>
    </source>
</evidence>
<proteinExistence type="predicted"/>
<protein>
    <recommendedName>
        <fullName evidence="4">F-box domain-containing protein</fullName>
    </recommendedName>
</protein>
<accession>A0A2B7XHS4</accession>
<keyword evidence="3" id="KW-1185">Reference proteome</keyword>
<reference evidence="2 3" key="1">
    <citation type="submission" date="2017-10" db="EMBL/GenBank/DDBJ databases">
        <title>Comparative genomics in systemic dimorphic fungi from Ajellomycetaceae.</title>
        <authorList>
            <person name="Munoz J.F."/>
            <person name="Mcewen J.G."/>
            <person name="Clay O.K."/>
            <person name="Cuomo C.A."/>
        </authorList>
    </citation>
    <scope>NUCLEOTIDE SEQUENCE [LARGE SCALE GENOMIC DNA]</scope>
    <source>
        <strain evidence="2 3">UAMH7299</strain>
    </source>
</reference>
<name>A0A2B7XHS4_POLH7</name>
<evidence type="ECO:0008006" key="4">
    <source>
        <dbReference type="Google" id="ProtNLM"/>
    </source>
</evidence>
<evidence type="ECO:0000256" key="1">
    <source>
        <dbReference type="SAM" id="MobiDB-lite"/>
    </source>
</evidence>
<comment type="caution">
    <text evidence="2">The sequence shown here is derived from an EMBL/GenBank/DDBJ whole genome shotgun (WGS) entry which is preliminary data.</text>
</comment>
<dbReference type="STRING" id="1447883.A0A2B7XHS4"/>
<dbReference type="AlphaFoldDB" id="A0A2B7XHS4"/>